<accession>A0A1I7Y3X6</accession>
<sequence length="393" mass="46166">MISSDGRQNCQVATRLWRFSYFHIVQQNEHPTICIAFSALSHIPRHCFRTDDHINKGFWDTSRTTMDAVPLKFVDSVVELFSRRTLDRLKQEVRHRCWKPVVDLHYRNRVYYNVEFWEDASGIKHIFRNITSNVNTREPDLSVSVPTLLKNRRFARIVEIKRDGESFFMHWEKVKPLGEAETGRLVELAASLIDQVSGSFDFLYGSPDCAKLLVTSLFKRVYLQIIRVQYCGQISYDFLEDQVNNSPFLSIVMITGKKWPLCSLELLSNFCLTGRPGKHVRVYLNSGNRNAITSNYIQKMFDLWKANGNLNFSLYFSRGVVDKEKLLALMNQGQVTWRSSTRRAWRQSFFKHETEKSLAVISDCEYLIECYTCECDRFKECLLKKKYRQHHIF</sequence>
<proteinExistence type="predicted"/>
<reference evidence="2" key="1">
    <citation type="submission" date="2016-11" db="UniProtKB">
        <authorList>
            <consortium name="WormBaseParasite"/>
        </authorList>
    </citation>
    <scope>IDENTIFICATION</scope>
</reference>
<dbReference type="AlphaFoldDB" id="A0A1I7Y3X6"/>
<dbReference type="Proteomes" id="UP000095287">
    <property type="component" value="Unplaced"/>
</dbReference>
<name>A0A1I7Y3X6_9BILA</name>
<dbReference type="WBParaSite" id="L893_g12482.t1">
    <property type="protein sequence ID" value="L893_g12482.t1"/>
    <property type="gene ID" value="L893_g12482"/>
</dbReference>
<evidence type="ECO:0000313" key="2">
    <source>
        <dbReference type="WBParaSite" id="L893_g12482.t1"/>
    </source>
</evidence>
<keyword evidence="1" id="KW-1185">Reference proteome</keyword>
<organism evidence="1 2">
    <name type="scientific">Steinernema glaseri</name>
    <dbReference type="NCBI Taxonomy" id="37863"/>
    <lineage>
        <taxon>Eukaryota</taxon>
        <taxon>Metazoa</taxon>
        <taxon>Ecdysozoa</taxon>
        <taxon>Nematoda</taxon>
        <taxon>Chromadorea</taxon>
        <taxon>Rhabditida</taxon>
        <taxon>Tylenchina</taxon>
        <taxon>Panagrolaimomorpha</taxon>
        <taxon>Strongyloidoidea</taxon>
        <taxon>Steinernematidae</taxon>
        <taxon>Steinernema</taxon>
    </lineage>
</organism>
<protein>
    <submittedName>
        <fullName evidence="2">F-box domain-containing protein</fullName>
    </submittedName>
</protein>
<evidence type="ECO:0000313" key="1">
    <source>
        <dbReference type="Proteomes" id="UP000095287"/>
    </source>
</evidence>